<evidence type="ECO:0000313" key="4">
    <source>
        <dbReference type="Proteomes" id="UP000093336"/>
    </source>
</evidence>
<reference evidence="3 4" key="1">
    <citation type="submission" date="2016-05" db="EMBL/GenBank/DDBJ databases">
        <authorList>
            <person name="Prochazka B."/>
            <person name="Indra A."/>
            <person name="Hasenberger P."/>
            <person name="Blaschitz M."/>
            <person name="Wagner L."/>
            <person name="Wewalka G."/>
            <person name="Sorschag S."/>
            <person name="Schmid D."/>
            <person name="Ruppitsch W."/>
        </authorList>
    </citation>
    <scope>NUCLEOTIDE SEQUENCE [LARGE SCALE GENOMIC DNA]</scope>
    <source>
        <strain evidence="3 4">974010_12</strain>
    </source>
</reference>
<gene>
    <name evidence="3" type="ORF">A8135_03580</name>
</gene>
<dbReference type="Proteomes" id="UP000093336">
    <property type="component" value="Unassembled WGS sequence"/>
</dbReference>
<dbReference type="EMBL" id="LYOZ01000045">
    <property type="protein sequence ID" value="OCH97347.1"/>
    <property type="molecule type" value="Genomic_DNA"/>
</dbReference>
<evidence type="ECO:0008006" key="5">
    <source>
        <dbReference type="Google" id="ProtNLM"/>
    </source>
</evidence>
<dbReference type="Pfam" id="PF18534">
    <property type="entry name" value="HBD"/>
    <property type="match status" value="1"/>
</dbReference>
<sequence>MQATERYLELLRQGDYLGALQWLKCLVEHYSVADCDADTLLQLAIFELVQHGFSSDDFLHIALLYTLLYEQVPPFVEQIGYYATVFCNAAMQCLVFEENDLLKFYKTPQSLDAKAINEWMQRNPPEFDSAKNSSLLMEKFTALDKSVFNLKKQAQIIRNKINYILQCQATLKEYVIKLANSEDKEGFYPVRQGLINSLYSFIMEKTMITPDVIETLNCFAEKVLKMEPYPWEKEILEKLIIKNKESFFSSFFDLSAGKLQFFVVKVISSILPVVEGEHSEHSPRPE</sequence>
<feature type="domain" description="Lpg0393 helical bundle" evidence="1">
    <location>
        <begin position="166"/>
        <end position="240"/>
    </location>
</feature>
<evidence type="ECO:0000259" key="2">
    <source>
        <dbReference type="Pfam" id="PF22035"/>
    </source>
</evidence>
<proteinExistence type="predicted"/>
<dbReference type="InterPro" id="IPR054178">
    <property type="entry name" value="Lpg0393-like_VPS9"/>
</dbReference>
<keyword evidence="4" id="KW-1185">Reference proteome</keyword>
<dbReference type="RefSeq" id="WP_065621056.1">
    <property type="nucleotide sequence ID" value="NZ_LYOZ01000045.1"/>
</dbReference>
<name>A0ABX2XSA9_9GAMM</name>
<evidence type="ECO:0000313" key="3">
    <source>
        <dbReference type="EMBL" id="OCH97347.1"/>
    </source>
</evidence>
<feature type="domain" description="Lpg0393-like VPS9-like" evidence="2">
    <location>
        <begin position="4"/>
        <end position="147"/>
    </location>
</feature>
<dbReference type="Pfam" id="PF22035">
    <property type="entry name" value="Lpg0393_VPS9"/>
    <property type="match status" value="1"/>
</dbReference>
<organism evidence="3 4">
    <name type="scientific">Legionella jamestowniensis</name>
    <dbReference type="NCBI Taxonomy" id="455"/>
    <lineage>
        <taxon>Bacteria</taxon>
        <taxon>Pseudomonadati</taxon>
        <taxon>Pseudomonadota</taxon>
        <taxon>Gammaproteobacteria</taxon>
        <taxon>Legionellales</taxon>
        <taxon>Legionellaceae</taxon>
        <taxon>Legionella</taxon>
    </lineage>
</organism>
<comment type="caution">
    <text evidence="3">The sequence shown here is derived from an EMBL/GenBank/DDBJ whole genome shotgun (WGS) entry which is preliminary data.</text>
</comment>
<dbReference type="InterPro" id="IPR041321">
    <property type="entry name" value="Lpg0393_HBD"/>
</dbReference>
<accession>A0ABX2XSA9</accession>
<evidence type="ECO:0000259" key="1">
    <source>
        <dbReference type="Pfam" id="PF18534"/>
    </source>
</evidence>
<protein>
    <recommendedName>
        <fullName evidence="5">Lpg0393 helical bundle domain-containing protein</fullName>
    </recommendedName>
</protein>